<keyword evidence="1" id="KW-1133">Transmembrane helix</keyword>
<dbReference type="InterPro" id="IPR021438">
    <property type="entry name" value="DUF3087"/>
</dbReference>
<evidence type="ECO:0000313" key="3">
    <source>
        <dbReference type="Proteomes" id="UP000093523"/>
    </source>
</evidence>
<sequence>MKILTINKESYRKKSNLVMVGFIGCLAGLALLFGALLIALFGATPDIDSASTGNFHLNFIGVVLAVITSVILINKVKTHEYFTEIMYVWHIKKLHNLIYRKFAKIKAAAERNDVDALTILAFYYTTQKQVFDLDNNTLTITSVQKNLNELYEQASAVNLTINADNFTTTLIDKF</sequence>
<keyword evidence="1" id="KW-0472">Membrane</keyword>
<protein>
    <submittedName>
        <fullName evidence="2">Medium chain reductase/dehydrogenase</fullName>
    </submittedName>
</protein>
<feature type="transmembrane region" description="Helical" evidence="1">
    <location>
        <begin position="20"/>
        <end position="43"/>
    </location>
</feature>
<feature type="transmembrane region" description="Helical" evidence="1">
    <location>
        <begin position="55"/>
        <end position="73"/>
    </location>
</feature>
<dbReference type="AlphaFoldDB" id="A0A1B9P453"/>
<evidence type="ECO:0000256" key="1">
    <source>
        <dbReference type="SAM" id="Phobius"/>
    </source>
</evidence>
<evidence type="ECO:0000313" key="2">
    <source>
        <dbReference type="EMBL" id="OCH23285.1"/>
    </source>
</evidence>
<organism evidence="2 3">
    <name type="scientific">Aliivibrio logei</name>
    <name type="common">Vibrio logei</name>
    <dbReference type="NCBI Taxonomy" id="688"/>
    <lineage>
        <taxon>Bacteria</taxon>
        <taxon>Pseudomonadati</taxon>
        <taxon>Pseudomonadota</taxon>
        <taxon>Gammaproteobacteria</taxon>
        <taxon>Vibrionales</taxon>
        <taxon>Vibrionaceae</taxon>
        <taxon>Aliivibrio</taxon>
    </lineage>
</organism>
<dbReference type="Pfam" id="PF11286">
    <property type="entry name" value="DUF3087"/>
    <property type="match status" value="1"/>
</dbReference>
<reference evidence="2 3" key="1">
    <citation type="submission" date="2016-06" db="EMBL/GenBank/DDBJ databases">
        <authorList>
            <person name="Kjaerup R.B."/>
            <person name="Dalgaard T.S."/>
            <person name="Juul-Madsen H.R."/>
        </authorList>
    </citation>
    <scope>NUCLEOTIDE SEQUENCE [LARGE SCALE GENOMIC DNA]</scope>
    <source>
        <strain evidence="2 3">1S159</strain>
    </source>
</reference>
<accession>A0A1B9P453</accession>
<proteinExistence type="predicted"/>
<dbReference type="PROSITE" id="PS51257">
    <property type="entry name" value="PROKAR_LIPOPROTEIN"/>
    <property type="match status" value="1"/>
</dbReference>
<keyword evidence="1" id="KW-0812">Transmembrane</keyword>
<dbReference type="STRING" id="688.A6E04_05100"/>
<name>A0A1B9P453_ALILO</name>
<dbReference type="EMBL" id="MAJU01000004">
    <property type="protein sequence ID" value="OCH23285.1"/>
    <property type="molecule type" value="Genomic_DNA"/>
</dbReference>
<dbReference type="OrthoDB" id="6118114at2"/>
<gene>
    <name evidence="2" type="ORF">A6E04_05100</name>
</gene>
<dbReference type="RefSeq" id="WP_065609832.1">
    <property type="nucleotide sequence ID" value="NZ_CAWMPN010000004.1"/>
</dbReference>
<comment type="caution">
    <text evidence="2">The sequence shown here is derived from an EMBL/GenBank/DDBJ whole genome shotgun (WGS) entry which is preliminary data.</text>
</comment>
<dbReference type="Proteomes" id="UP000093523">
    <property type="component" value="Unassembled WGS sequence"/>
</dbReference>